<dbReference type="Gene3D" id="3.40.50.1110">
    <property type="entry name" value="SGNH hydrolase"/>
    <property type="match status" value="1"/>
</dbReference>
<evidence type="ECO:0000259" key="1">
    <source>
        <dbReference type="Pfam" id="PF13472"/>
    </source>
</evidence>
<dbReference type="PROSITE" id="PS01098">
    <property type="entry name" value="LIPASE_GDSL_SER"/>
    <property type="match status" value="1"/>
</dbReference>
<evidence type="ECO:0000313" key="2">
    <source>
        <dbReference type="EMBL" id="MVO99570.1"/>
    </source>
</evidence>
<dbReference type="PANTHER" id="PTHR30383">
    <property type="entry name" value="THIOESTERASE 1/PROTEASE 1/LYSOPHOSPHOLIPASE L1"/>
    <property type="match status" value="1"/>
</dbReference>
<dbReference type="InterPro" id="IPR036514">
    <property type="entry name" value="SGNH_hydro_sf"/>
</dbReference>
<dbReference type="EMBL" id="RHLK01000003">
    <property type="protein sequence ID" value="MVO99570.1"/>
    <property type="molecule type" value="Genomic_DNA"/>
</dbReference>
<dbReference type="Pfam" id="PF13472">
    <property type="entry name" value="Lipase_GDSL_2"/>
    <property type="match status" value="1"/>
</dbReference>
<accession>A0A7X3JZ40</accession>
<comment type="caution">
    <text evidence="2">The sequence shown here is derived from an EMBL/GenBank/DDBJ whole genome shotgun (WGS) entry which is preliminary data.</text>
</comment>
<feature type="domain" description="SGNH hydrolase-type esterase" evidence="1">
    <location>
        <begin position="10"/>
        <end position="195"/>
    </location>
</feature>
<organism evidence="2 3">
    <name type="scientific">Paenibacillus lutrae</name>
    <dbReference type="NCBI Taxonomy" id="2078573"/>
    <lineage>
        <taxon>Bacteria</taxon>
        <taxon>Bacillati</taxon>
        <taxon>Bacillota</taxon>
        <taxon>Bacilli</taxon>
        <taxon>Bacillales</taxon>
        <taxon>Paenibacillaceae</taxon>
        <taxon>Paenibacillus</taxon>
    </lineage>
</organism>
<name>A0A7X3JZ40_9BACL</name>
<dbReference type="InterPro" id="IPR008265">
    <property type="entry name" value="Lipase_GDSL_AS"/>
</dbReference>
<gene>
    <name evidence="2" type="ORF">EDM21_08515</name>
</gene>
<dbReference type="OrthoDB" id="9794725at2"/>
<dbReference type="PANTHER" id="PTHR30383:SF5">
    <property type="entry name" value="SGNH HYDROLASE-TYPE ESTERASE DOMAIN-CONTAINING PROTEIN"/>
    <property type="match status" value="1"/>
</dbReference>
<dbReference type="Proteomes" id="UP000490800">
    <property type="component" value="Unassembled WGS sequence"/>
</dbReference>
<proteinExistence type="predicted"/>
<dbReference type="InterPro" id="IPR051532">
    <property type="entry name" value="Ester_Hydrolysis_Enzymes"/>
</dbReference>
<dbReference type="SUPFAM" id="SSF52266">
    <property type="entry name" value="SGNH hydrolase"/>
    <property type="match status" value="1"/>
</dbReference>
<dbReference type="GO" id="GO:0004622">
    <property type="term" value="F:phosphatidylcholine lysophospholipase activity"/>
    <property type="evidence" value="ECO:0007669"/>
    <property type="project" value="TreeGrafter"/>
</dbReference>
<sequence>MIQANQTLLFIGDSITDTGRDYSNPDDMGRGFAFMASSLYSSLYPGKNIRYYNRGIGGNRIRDVRDRWQTDCLDLKPDWITMLVGVNDAARRYDQQDITTVDEFIGTYRSLMKQASDTCGSRFILLEPFVFPVNDVRRLYREDLDPKIHAIRDLAQETGSVFISLDGMFAEARAQVPDEVWAPDGVHPSPAGHALIACAWLNAVGALKRL</sequence>
<keyword evidence="3" id="KW-1185">Reference proteome</keyword>
<protein>
    <submittedName>
        <fullName evidence="2">GDSL family lipase</fullName>
    </submittedName>
</protein>
<evidence type="ECO:0000313" key="3">
    <source>
        <dbReference type="Proteomes" id="UP000490800"/>
    </source>
</evidence>
<dbReference type="CDD" id="cd01834">
    <property type="entry name" value="SGNH_hydrolase_like_2"/>
    <property type="match status" value="1"/>
</dbReference>
<dbReference type="GO" id="GO:0006629">
    <property type="term" value="P:lipid metabolic process"/>
    <property type="evidence" value="ECO:0007669"/>
    <property type="project" value="InterPro"/>
</dbReference>
<reference evidence="2 3" key="1">
    <citation type="journal article" date="2019" name="Microorganisms">
        <title>Paenibacillus lutrae sp. nov., A Chitinolytic Species Isolated from A River Otter in Castril Natural Park, Granada, Spain.</title>
        <authorList>
            <person name="Rodriguez M."/>
            <person name="Reina J.C."/>
            <person name="Bejar V."/>
            <person name="Llamas I."/>
        </authorList>
    </citation>
    <scope>NUCLEOTIDE SEQUENCE [LARGE SCALE GENOMIC DNA]</scope>
    <source>
        <strain evidence="2 3">N10</strain>
    </source>
</reference>
<dbReference type="InterPro" id="IPR013830">
    <property type="entry name" value="SGNH_hydro"/>
</dbReference>
<dbReference type="AlphaFoldDB" id="A0A7X3JZ40"/>